<comment type="catalytic activity">
    <reaction evidence="8">
        <text>ATP + H2O = ADP + phosphate + H(+)</text>
        <dbReference type="Rhea" id="RHEA:13065"/>
        <dbReference type="ChEBI" id="CHEBI:15377"/>
        <dbReference type="ChEBI" id="CHEBI:15378"/>
        <dbReference type="ChEBI" id="CHEBI:30616"/>
        <dbReference type="ChEBI" id="CHEBI:43474"/>
        <dbReference type="ChEBI" id="CHEBI:456216"/>
        <dbReference type="EC" id="5.6.2.3"/>
    </reaction>
</comment>
<dbReference type="Gene3D" id="3.40.50.300">
    <property type="entry name" value="P-loop containing nucleotide triphosphate hydrolases"/>
    <property type="match status" value="2"/>
</dbReference>
<dbReference type="eggNOG" id="COG1199">
    <property type="taxonomic scope" value="Bacteria"/>
</dbReference>
<dbReference type="PROSITE" id="PS51192">
    <property type="entry name" value="HELICASE_ATP_BIND_1"/>
    <property type="match status" value="1"/>
</dbReference>
<dbReference type="AlphaFoldDB" id="D1ABA6"/>
<dbReference type="GO" id="GO:0016818">
    <property type="term" value="F:hydrolase activity, acting on acid anhydrides, in phosphorus-containing anhydrides"/>
    <property type="evidence" value="ECO:0007669"/>
    <property type="project" value="InterPro"/>
</dbReference>
<dbReference type="EMBL" id="CP001738">
    <property type="protein sequence ID" value="ACY97142.1"/>
    <property type="molecule type" value="Genomic_DNA"/>
</dbReference>
<evidence type="ECO:0000256" key="6">
    <source>
        <dbReference type="ARBA" id="ARBA00038058"/>
    </source>
</evidence>
<dbReference type="SMART" id="SM00487">
    <property type="entry name" value="DEXDc"/>
    <property type="match status" value="1"/>
</dbReference>
<dbReference type="InterPro" id="IPR045028">
    <property type="entry name" value="DinG/Rad3-like"/>
</dbReference>
<dbReference type="SMART" id="SM00491">
    <property type="entry name" value="HELICc2"/>
    <property type="match status" value="1"/>
</dbReference>
<feature type="domain" description="Helicase ATP-binding" evidence="13">
    <location>
        <begin position="20"/>
        <end position="298"/>
    </location>
</feature>
<dbReference type="KEGG" id="tcu:Tcur_1566"/>
<evidence type="ECO:0000256" key="2">
    <source>
        <dbReference type="ARBA" id="ARBA00022741"/>
    </source>
</evidence>
<keyword evidence="4 14" id="KW-0347">Helicase</keyword>
<dbReference type="InterPro" id="IPR006555">
    <property type="entry name" value="ATP-dep_Helicase_C"/>
</dbReference>
<feature type="compositionally biased region" description="Low complexity" evidence="11">
    <location>
        <begin position="502"/>
        <end position="516"/>
    </location>
</feature>
<dbReference type="GO" id="GO:0043139">
    <property type="term" value="F:5'-3' DNA helicase activity"/>
    <property type="evidence" value="ECO:0007669"/>
    <property type="project" value="UniProtKB-EC"/>
</dbReference>
<dbReference type="PANTHER" id="PTHR11472">
    <property type="entry name" value="DNA REPAIR DEAD HELICASE RAD3/XP-D SUBFAMILY MEMBER"/>
    <property type="match status" value="1"/>
</dbReference>
<dbReference type="InterPro" id="IPR014013">
    <property type="entry name" value="Helic_SF1/SF2_ATP-bd_DinG/Rad3"/>
</dbReference>
<dbReference type="SUPFAM" id="SSF52540">
    <property type="entry name" value="P-loop containing nucleoside triphosphate hydrolases"/>
    <property type="match status" value="1"/>
</dbReference>
<evidence type="ECO:0000259" key="13">
    <source>
        <dbReference type="PROSITE" id="PS51193"/>
    </source>
</evidence>
<feature type="domain" description="Helicase ATP-binding" evidence="12">
    <location>
        <begin position="42"/>
        <end position="282"/>
    </location>
</feature>
<feature type="compositionally biased region" description="Low complexity" evidence="11">
    <location>
        <begin position="444"/>
        <end position="456"/>
    </location>
</feature>
<dbReference type="InterPro" id="IPR027417">
    <property type="entry name" value="P-loop_NTPase"/>
</dbReference>
<dbReference type="InterPro" id="IPR014001">
    <property type="entry name" value="Helicase_ATP-bd"/>
</dbReference>
<evidence type="ECO:0000256" key="4">
    <source>
        <dbReference type="ARBA" id="ARBA00022806"/>
    </source>
</evidence>
<gene>
    <name evidence="14" type="ordered locus">Tcur_1566</name>
</gene>
<evidence type="ECO:0000256" key="5">
    <source>
        <dbReference type="ARBA" id="ARBA00022840"/>
    </source>
</evidence>
<sequence>MPSADPPGEVRLPDTAALLAAAVKAIGGTERPGQVRMAEAVARAIATGEHLAAQAGTGTGKSLAYLVPAIRHAVAADTTVVVSTATIALQRQLVDRDLPRLAEALRPLLGQEPRFAILKGRGNYLCLHRVHTGAPDEPEDAALFDPQQLSALGRQVKRLHEWAGQTVTGDRDELVPGVSEQAWRQVSVSARECLGAQRCPHGESCFAEQARAEAGQAHIVVTNHALLAIDALEGRQVLPEHDVVIVDEAHELVDRVTAAGSGALSGPAAETAARRCGRLIEEGVADRLKEAAEKLAALLEDLSAGRLDVLPEPLGRALAALRDAAHACLTALGSDRADDPAALAARRAVRSTVEELHDTAVRMLESFEPQLAARSDVVWLDKPLTGPAAPDGPRRPPTLHIAPISVGGLLRTALFGTRTTILTSATLTLGGSFEPLARQWGLPPLSSAQAPAANRAGGRGPADLAPPAGHRSGDVRAANPSLTDHGPAGGSPHPAAQGSENGHPAAGHAAASPGPGVCDSVDGRPSARGGGKPNSNGHSPPHAARGPSHGSNDGQAADPRSGGHGPAGDPSRSAGADGSSTESGPGDDRSRAGREPADVAARQARPQGPGDPSGEGGELRWSALDAGSPFDHAKAGILYVARHLPQPGRDGLPEAYLTEIAELIEAAGGRTLGLFSSMRAARQAAEELRGRLGHPLLCQGEDATSLLVKRFAEEERTCLFGTLSLWQGVDVPGPSLQLVIMDRIPFPRPDDPIASARQRAVAARGGNGFMAVAATQAALLLAQGAGRLLRSATDRGVVAILDPRLATARYGGFLRSSLPPFWTTTDPAVVRGALRRLDAAVSAA</sequence>
<evidence type="ECO:0000256" key="7">
    <source>
        <dbReference type="ARBA" id="ARBA00044969"/>
    </source>
</evidence>
<dbReference type="Proteomes" id="UP000001918">
    <property type="component" value="Chromosome"/>
</dbReference>
<dbReference type="PROSITE" id="PS51193">
    <property type="entry name" value="HELICASE_ATP_BIND_2"/>
    <property type="match status" value="1"/>
</dbReference>
<evidence type="ECO:0000256" key="3">
    <source>
        <dbReference type="ARBA" id="ARBA00022801"/>
    </source>
</evidence>
<accession>D1ABA6</accession>
<keyword evidence="15" id="KW-1185">Reference proteome</keyword>
<feature type="compositionally biased region" description="Basic and acidic residues" evidence="11">
    <location>
        <begin position="586"/>
        <end position="597"/>
    </location>
</feature>
<evidence type="ECO:0000313" key="14">
    <source>
        <dbReference type="EMBL" id="ACY97142.1"/>
    </source>
</evidence>
<keyword evidence="5" id="KW-0067">ATP-binding</keyword>
<dbReference type="GO" id="GO:0006139">
    <property type="term" value="P:nucleobase-containing compound metabolic process"/>
    <property type="evidence" value="ECO:0007669"/>
    <property type="project" value="InterPro"/>
</dbReference>
<dbReference type="RefSeq" id="WP_012851926.1">
    <property type="nucleotide sequence ID" value="NC_013510.1"/>
</dbReference>
<dbReference type="Pfam" id="PF00270">
    <property type="entry name" value="DEAD"/>
    <property type="match status" value="1"/>
</dbReference>
<dbReference type="InterPro" id="IPR011545">
    <property type="entry name" value="DEAD/DEAH_box_helicase_dom"/>
</dbReference>
<comment type="cofactor">
    <cofactor evidence="1">
        <name>[4Fe-4S] cluster</name>
        <dbReference type="ChEBI" id="CHEBI:49883"/>
    </cofactor>
</comment>
<evidence type="ECO:0000256" key="10">
    <source>
        <dbReference type="ARBA" id="ARBA00079061"/>
    </source>
</evidence>
<dbReference type="FunFam" id="3.40.50.300:FF:000437">
    <property type="entry name" value="ATP-dependent DNA helicase DinG"/>
    <property type="match status" value="1"/>
</dbReference>
<evidence type="ECO:0000256" key="8">
    <source>
        <dbReference type="ARBA" id="ARBA00048954"/>
    </source>
</evidence>
<evidence type="ECO:0000256" key="11">
    <source>
        <dbReference type="SAM" id="MobiDB-lite"/>
    </source>
</evidence>
<dbReference type="Pfam" id="PF13307">
    <property type="entry name" value="Helicase_C_2"/>
    <property type="match status" value="1"/>
</dbReference>
<name>D1ABA6_THECD</name>
<organism evidence="14 15">
    <name type="scientific">Thermomonospora curvata (strain ATCC 19995 / DSM 43183 / JCM 3096 / KCTC 9072 / NBRC 15933 / NCIMB 10081 / Henssen B9)</name>
    <dbReference type="NCBI Taxonomy" id="471852"/>
    <lineage>
        <taxon>Bacteria</taxon>
        <taxon>Bacillati</taxon>
        <taxon>Actinomycetota</taxon>
        <taxon>Actinomycetes</taxon>
        <taxon>Streptosporangiales</taxon>
        <taxon>Thermomonosporaceae</taxon>
        <taxon>Thermomonospora</taxon>
    </lineage>
</organism>
<dbReference type="EC" id="5.6.2.3" evidence="7"/>
<feature type="region of interest" description="Disordered" evidence="11">
    <location>
        <begin position="444"/>
        <end position="623"/>
    </location>
</feature>
<protein>
    <recommendedName>
        <fullName evidence="9">ATP-dependent helicase DinG</fullName>
        <ecNumber evidence="7">5.6.2.3</ecNumber>
    </recommendedName>
    <alternativeName>
        <fullName evidence="10">DNA 5'-3' helicase DinG</fullName>
    </alternativeName>
</protein>
<comment type="similarity">
    <text evidence="6">Belongs to the helicase family. DinG subfamily.</text>
</comment>
<reference evidence="14 15" key="1">
    <citation type="journal article" date="2011" name="Stand. Genomic Sci.">
        <title>Complete genome sequence of Thermomonospora curvata type strain (B9).</title>
        <authorList>
            <person name="Chertkov O."/>
            <person name="Sikorski J."/>
            <person name="Nolan M."/>
            <person name="Lapidus A."/>
            <person name="Lucas S."/>
            <person name="Del Rio T.G."/>
            <person name="Tice H."/>
            <person name="Cheng J.F."/>
            <person name="Goodwin L."/>
            <person name="Pitluck S."/>
            <person name="Liolios K."/>
            <person name="Ivanova N."/>
            <person name="Mavromatis K."/>
            <person name="Mikhailova N."/>
            <person name="Ovchinnikova G."/>
            <person name="Pati A."/>
            <person name="Chen A."/>
            <person name="Palaniappan K."/>
            <person name="Djao O.D."/>
            <person name="Land M."/>
            <person name="Hauser L."/>
            <person name="Chang Y.J."/>
            <person name="Jeffries C.D."/>
            <person name="Brettin T."/>
            <person name="Han C."/>
            <person name="Detter J.C."/>
            <person name="Rohde M."/>
            <person name="Goker M."/>
            <person name="Woyke T."/>
            <person name="Bristow J."/>
            <person name="Eisen J.A."/>
            <person name="Markowitz V."/>
            <person name="Hugenholtz P."/>
            <person name="Klenk H.P."/>
            <person name="Kyrpides N.C."/>
        </authorList>
    </citation>
    <scope>NUCLEOTIDE SEQUENCE [LARGE SCALE GENOMIC DNA]</scope>
    <source>
        <strain evidence="15">ATCC 19995 / DSM 43183 / JCM 3096 / KCTC 9072 / NBRC 15933 / NCIMB 10081 / Henssen B9</strain>
    </source>
</reference>
<keyword evidence="2" id="KW-0547">Nucleotide-binding</keyword>
<dbReference type="PANTHER" id="PTHR11472:SF34">
    <property type="entry name" value="REGULATOR OF TELOMERE ELONGATION HELICASE 1"/>
    <property type="match status" value="1"/>
</dbReference>
<dbReference type="STRING" id="471852.Tcur_1566"/>
<proteinExistence type="inferred from homology"/>
<dbReference type="GO" id="GO:0003676">
    <property type="term" value="F:nucleic acid binding"/>
    <property type="evidence" value="ECO:0007669"/>
    <property type="project" value="InterPro"/>
</dbReference>
<evidence type="ECO:0000259" key="12">
    <source>
        <dbReference type="PROSITE" id="PS51192"/>
    </source>
</evidence>
<dbReference type="GO" id="GO:0005524">
    <property type="term" value="F:ATP binding"/>
    <property type="evidence" value="ECO:0007669"/>
    <property type="project" value="UniProtKB-KW"/>
</dbReference>
<evidence type="ECO:0000256" key="9">
    <source>
        <dbReference type="ARBA" id="ARBA00073590"/>
    </source>
</evidence>
<evidence type="ECO:0000256" key="1">
    <source>
        <dbReference type="ARBA" id="ARBA00001966"/>
    </source>
</evidence>
<keyword evidence="3" id="KW-0378">Hydrolase</keyword>
<evidence type="ECO:0000313" key="15">
    <source>
        <dbReference type="Proteomes" id="UP000001918"/>
    </source>
</evidence>
<dbReference type="HOGENOM" id="CLU_012117_2_0_11"/>